<name>A0A517YJ46_9BACT</name>
<sequence>MTTRRDLLASLGTAAAGALAFNTFRGDTNAALRADEGNNPAANVADRTSTIKITRITPTPVKRKVFLKVETNHGVTGWGEIDQLEPYVATALVKSLFELLDGENPTRIEHLWQKIYRSHRDMRGGPFMTHTLAGIDMALWDITGKLWGVPVYRLLGGPTRDKVRMYPSESATKVGAGPQPFSGSPQQIEGFVKTVENARAKVGPKGLVMFDAHCALPPPFLMQLASALKPYDLLYIEEPAVPGNIEVFKRLKKHISIPLAVGEQARTIWEVIPYLQEGCADILQIDCAHTGGISQMRKIAILGEAYHVPLAPHCVTTDLGVTASLHVSASIPFFLIHEYYPSITPPGLVKKSWSLDKDGYASLPEGPGIGCEVDEAVLAELAKQPSPPEWPTRGRLSDGSIADY</sequence>
<dbReference type="Gene3D" id="3.20.20.120">
    <property type="entry name" value="Enolase-like C-terminal domain"/>
    <property type="match status" value="1"/>
</dbReference>
<organism evidence="4 5">
    <name type="scientific">Anatilimnocola aggregata</name>
    <dbReference type="NCBI Taxonomy" id="2528021"/>
    <lineage>
        <taxon>Bacteria</taxon>
        <taxon>Pseudomonadati</taxon>
        <taxon>Planctomycetota</taxon>
        <taxon>Planctomycetia</taxon>
        <taxon>Pirellulales</taxon>
        <taxon>Pirellulaceae</taxon>
        <taxon>Anatilimnocola</taxon>
    </lineage>
</organism>
<dbReference type="InterPro" id="IPR029065">
    <property type="entry name" value="Enolase_C-like"/>
</dbReference>
<dbReference type="PANTHER" id="PTHR48080:SF2">
    <property type="entry name" value="D-GALACTONATE DEHYDRATASE"/>
    <property type="match status" value="1"/>
</dbReference>
<dbReference type="InterPro" id="IPR034593">
    <property type="entry name" value="DgoD-like"/>
</dbReference>
<dbReference type="PROSITE" id="PS00909">
    <property type="entry name" value="MR_MLE_2"/>
    <property type="match status" value="1"/>
</dbReference>
<gene>
    <name evidence="4" type="primary">dgoD_3</name>
    <name evidence="4" type="ORF">ETAA8_53600</name>
</gene>
<evidence type="ECO:0000313" key="5">
    <source>
        <dbReference type="Proteomes" id="UP000315017"/>
    </source>
</evidence>
<dbReference type="AlphaFoldDB" id="A0A517YJ46"/>
<dbReference type="GO" id="GO:0009063">
    <property type="term" value="P:amino acid catabolic process"/>
    <property type="evidence" value="ECO:0007669"/>
    <property type="project" value="InterPro"/>
</dbReference>
<dbReference type="InterPro" id="IPR018110">
    <property type="entry name" value="Mandel_Rmase/mucon_lact_enz_CS"/>
</dbReference>
<evidence type="ECO:0000313" key="4">
    <source>
        <dbReference type="EMBL" id="QDU30241.1"/>
    </source>
</evidence>
<evidence type="ECO:0000259" key="3">
    <source>
        <dbReference type="SMART" id="SM00922"/>
    </source>
</evidence>
<dbReference type="InterPro" id="IPR013342">
    <property type="entry name" value="Mandelate_racemase_C"/>
</dbReference>
<dbReference type="InterPro" id="IPR013341">
    <property type="entry name" value="Mandelate_racemase_N_dom"/>
</dbReference>
<dbReference type="SFLD" id="SFLDG00179">
    <property type="entry name" value="mandelate_racemase"/>
    <property type="match status" value="1"/>
</dbReference>
<dbReference type="RefSeq" id="WP_145095385.1">
    <property type="nucleotide sequence ID" value="NZ_CP036274.1"/>
</dbReference>
<dbReference type="GO" id="GO:0008869">
    <property type="term" value="F:galactonate dehydratase activity"/>
    <property type="evidence" value="ECO:0007669"/>
    <property type="project" value="UniProtKB-EC"/>
</dbReference>
<dbReference type="EMBL" id="CP036274">
    <property type="protein sequence ID" value="QDU30241.1"/>
    <property type="molecule type" value="Genomic_DNA"/>
</dbReference>
<dbReference type="PANTHER" id="PTHR48080">
    <property type="entry name" value="D-GALACTONATE DEHYDRATASE-RELATED"/>
    <property type="match status" value="1"/>
</dbReference>
<dbReference type="PROSITE" id="PS51318">
    <property type="entry name" value="TAT"/>
    <property type="match status" value="1"/>
</dbReference>
<dbReference type="CDD" id="cd03316">
    <property type="entry name" value="MR_like"/>
    <property type="match status" value="1"/>
</dbReference>
<dbReference type="SFLD" id="SFLDS00001">
    <property type="entry name" value="Enolase"/>
    <property type="match status" value="1"/>
</dbReference>
<dbReference type="InterPro" id="IPR029017">
    <property type="entry name" value="Enolase-like_N"/>
</dbReference>
<dbReference type="Gene3D" id="3.30.390.10">
    <property type="entry name" value="Enolase-like, N-terminal domain"/>
    <property type="match status" value="1"/>
</dbReference>
<feature type="region of interest" description="Disordered" evidence="2">
    <location>
        <begin position="382"/>
        <end position="404"/>
    </location>
</feature>
<dbReference type="Pfam" id="PF02746">
    <property type="entry name" value="MR_MLE_N"/>
    <property type="match status" value="1"/>
</dbReference>
<dbReference type="InterPro" id="IPR036849">
    <property type="entry name" value="Enolase-like_C_sf"/>
</dbReference>
<accession>A0A517YJ46</accession>
<feature type="domain" description="Mandelate racemase/muconate lactonizing enzyme C-terminal" evidence="3">
    <location>
        <begin position="156"/>
        <end position="258"/>
    </location>
</feature>
<dbReference type="EC" id="4.2.1.6" evidence="4"/>
<keyword evidence="1 4" id="KW-0456">Lyase</keyword>
<dbReference type="KEGG" id="aagg:ETAA8_53600"/>
<dbReference type="Proteomes" id="UP000315017">
    <property type="component" value="Chromosome"/>
</dbReference>
<dbReference type="Pfam" id="PF13378">
    <property type="entry name" value="MR_MLE_C"/>
    <property type="match status" value="1"/>
</dbReference>
<evidence type="ECO:0000256" key="2">
    <source>
        <dbReference type="SAM" id="MobiDB-lite"/>
    </source>
</evidence>
<dbReference type="SUPFAM" id="SSF54826">
    <property type="entry name" value="Enolase N-terminal domain-like"/>
    <property type="match status" value="1"/>
</dbReference>
<dbReference type="SUPFAM" id="SSF51604">
    <property type="entry name" value="Enolase C-terminal domain-like"/>
    <property type="match status" value="1"/>
</dbReference>
<dbReference type="OrthoDB" id="9785902at2"/>
<reference evidence="4 5" key="1">
    <citation type="submission" date="2019-02" db="EMBL/GenBank/DDBJ databases">
        <title>Deep-cultivation of Planctomycetes and their phenomic and genomic characterization uncovers novel biology.</title>
        <authorList>
            <person name="Wiegand S."/>
            <person name="Jogler M."/>
            <person name="Boedeker C."/>
            <person name="Pinto D."/>
            <person name="Vollmers J."/>
            <person name="Rivas-Marin E."/>
            <person name="Kohn T."/>
            <person name="Peeters S.H."/>
            <person name="Heuer A."/>
            <person name="Rast P."/>
            <person name="Oberbeckmann S."/>
            <person name="Bunk B."/>
            <person name="Jeske O."/>
            <person name="Meyerdierks A."/>
            <person name="Storesund J.E."/>
            <person name="Kallscheuer N."/>
            <person name="Luecker S."/>
            <person name="Lage O.M."/>
            <person name="Pohl T."/>
            <person name="Merkel B.J."/>
            <person name="Hornburger P."/>
            <person name="Mueller R.-W."/>
            <person name="Bruemmer F."/>
            <person name="Labrenz M."/>
            <person name="Spormann A.M."/>
            <person name="Op den Camp H."/>
            <person name="Overmann J."/>
            <person name="Amann R."/>
            <person name="Jetten M.S.M."/>
            <person name="Mascher T."/>
            <person name="Medema M.H."/>
            <person name="Devos D.P."/>
            <person name="Kaster A.-K."/>
            <person name="Ovreas L."/>
            <person name="Rohde M."/>
            <person name="Galperin M.Y."/>
            <person name="Jogler C."/>
        </authorList>
    </citation>
    <scope>NUCLEOTIDE SEQUENCE [LARGE SCALE GENOMIC DNA]</scope>
    <source>
        <strain evidence="4 5">ETA_A8</strain>
    </source>
</reference>
<dbReference type="SMART" id="SM00922">
    <property type="entry name" value="MR_MLE"/>
    <property type="match status" value="1"/>
</dbReference>
<keyword evidence="5" id="KW-1185">Reference proteome</keyword>
<evidence type="ECO:0000256" key="1">
    <source>
        <dbReference type="ARBA" id="ARBA00023239"/>
    </source>
</evidence>
<dbReference type="InterPro" id="IPR006311">
    <property type="entry name" value="TAT_signal"/>
</dbReference>
<protein>
    <submittedName>
        <fullName evidence="4">D-galactonate dehydratase</fullName>
        <ecNumber evidence="4">4.2.1.6</ecNumber>
    </submittedName>
</protein>
<proteinExistence type="predicted"/>